<dbReference type="Proteomes" id="UP001589647">
    <property type="component" value="Unassembled WGS sequence"/>
</dbReference>
<dbReference type="PIRSF" id="PIRSF005739">
    <property type="entry name" value="O-mtase"/>
    <property type="match status" value="1"/>
</dbReference>
<organism evidence="6 7">
    <name type="scientific">Nonomuraea spiralis</name>
    <dbReference type="NCBI Taxonomy" id="46182"/>
    <lineage>
        <taxon>Bacteria</taxon>
        <taxon>Bacillati</taxon>
        <taxon>Actinomycetota</taxon>
        <taxon>Actinomycetes</taxon>
        <taxon>Streptosporangiales</taxon>
        <taxon>Streptosporangiaceae</taxon>
        <taxon>Nonomuraea</taxon>
    </lineage>
</organism>
<dbReference type="Pfam" id="PF08100">
    <property type="entry name" value="Dimerisation"/>
    <property type="match status" value="1"/>
</dbReference>
<gene>
    <name evidence="6" type="ORF">ACFFV7_39955</name>
</gene>
<feature type="domain" description="O-methyltransferase dimerisation" evidence="5">
    <location>
        <begin position="12"/>
        <end position="93"/>
    </location>
</feature>
<proteinExistence type="predicted"/>
<dbReference type="EMBL" id="JBHMEI010000053">
    <property type="protein sequence ID" value="MFB9207417.1"/>
    <property type="molecule type" value="Genomic_DNA"/>
</dbReference>
<evidence type="ECO:0000259" key="4">
    <source>
        <dbReference type="Pfam" id="PF00891"/>
    </source>
</evidence>
<comment type="caution">
    <text evidence="6">The sequence shown here is derived from an EMBL/GenBank/DDBJ whole genome shotgun (WGS) entry which is preliminary data.</text>
</comment>
<dbReference type="PANTHER" id="PTHR43712">
    <property type="entry name" value="PUTATIVE (AFU_ORTHOLOGUE AFUA_4G14580)-RELATED"/>
    <property type="match status" value="1"/>
</dbReference>
<dbReference type="InterPro" id="IPR036388">
    <property type="entry name" value="WH-like_DNA-bd_sf"/>
</dbReference>
<feature type="domain" description="O-methyltransferase C-terminal" evidence="4">
    <location>
        <begin position="135"/>
        <end position="322"/>
    </location>
</feature>
<dbReference type="Gene3D" id="3.40.50.150">
    <property type="entry name" value="Vaccinia Virus protein VP39"/>
    <property type="match status" value="1"/>
</dbReference>
<name>A0ABV5ISB6_9ACTN</name>
<dbReference type="InterPro" id="IPR012967">
    <property type="entry name" value="COMT_dimerisation"/>
</dbReference>
<dbReference type="InterPro" id="IPR016461">
    <property type="entry name" value="COMT-like"/>
</dbReference>
<keyword evidence="1 6" id="KW-0489">Methyltransferase</keyword>
<evidence type="ECO:0000256" key="3">
    <source>
        <dbReference type="ARBA" id="ARBA00022691"/>
    </source>
</evidence>
<keyword evidence="7" id="KW-1185">Reference proteome</keyword>
<dbReference type="Pfam" id="PF00891">
    <property type="entry name" value="Methyltransf_2"/>
    <property type="match status" value="1"/>
</dbReference>
<keyword evidence="2" id="KW-0808">Transferase</keyword>
<dbReference type="InterPro" id="IPR029063">
    <property type="entry name" value="SAM-dependent_MTases_sf"/>
</dbReference>
<dbReference type="Gene3D" id="1.10.10.10">
    <property type="entry name" value="Winged helix-like DNA-binding domain superfamily/Winged helix DNA-binding domain"/>
    <property type="match status" value="1"/>
</dbReference>
<dbReference type="PANTHER" id="PTHR43712:SF2">
    <property type="entry name" value="O-METHYLTRANSFERASE CICE"/>
    <property type="match status" value="1"/>
</dbReference>
<evidence type="ECO:0000313" key="7">
    <source>
        <dbReference type="Proteomes" id="UP001589647"/>
    </source>
</evidence>
<dbReference type="SUPFAM" id="SSF53335">
    <property type="entry name" value="S-adenosyl-L-methionine-dependent methyltransferases"/>
    <property type="match status" value="1"/>
</dbReference>
<evidence type="ECO:0000256" key="1">
    <source>
        <dbReference type="ARBA" id="ARBA00022603"/>
    </source>
</evidence>
<keyword evidence="3" id="KW-0949">S-adenosyl-L-methionine</keyword>
<dbReference type="PROSITE" id="PS51683">
    <property type="entry name" value="SAM_OMT_II"/>
    <property type="match status" value="1"/>
</dbReference>
<dbReference type="SUPFAM" id="SSF46785">
    <property type="entry name" value="Winged helix' DNA-binding domain"/>
    <property type="match status" value="1"/>
</dbReference>
<accession>A0ABV5ISB6</accession>
<evidence type="ECO:0000313" key="6">
    <source>
        <dbReference type="EMBL" id="MFB9207417.1"/>
    </source>
</evidence>
<sequence length="346" mass="37114">MSDTWKRARVLRLIDDYILYAAVRAALRLSVFDLLAAGACAVDELADEIAAGGTGRPDEQLLGRLLRALEHLRLVERDARGRYLLTGEGDLLTSGRDDSLAPAALMWGEELWRDSADLLHRTITRGGPAALELHQVGSPYDWLSTQPAAGALFNEFMATRSVTVARALAGQDLTGVDAVADIGGGTGIVLATLLASHPRLRGVLFELPEVAAQARRHLDGRSAVTVAEGDMFADPLPLAGLYLLSNIVHNYPDEQAAKLLARIAALMDADAELWIVDAILDDDPHRSPTSAVALDMKMLTLFTGGRERTLTGVESLLEAAGLHVARTEPLPHGLHLVVARQRPASG</sequence>
<evidence type="ECO:0000256" key="2">
    <source>
        <dbReference type="ARBA" id="ARBA00022679"/>
    </source>
</evidence>
<dbReference type="GO" id="GO:0032259">
    <property type="term" value="P:methylation"/>
    <property type="evidence" value="ECO:0007669"/>
    <property type="project" value="UniProtKB-KW"/>
</dbReference>
<reference evidence="6 7" key="1">
    <citation type="submission" date="2024-09" db="EMBL/GenBank/DDBJ databases">
        <authorList>
            <person name="Sun Q."/>
            <person name="Mori K."/>
        </authorList>
    </citation>
    <scope>NUCLEOTIDE SEQUENCE [LARGE SCALE GENOMIC DNA]</scope>
    <source>
        <strain evidence="6 7">CCM 3426</strain>
    </source>
</reference>
<dbReference type="InterPro" id="IPR036390">
    <property type="entry name" value="WH_DNA-bd_sf"/>
</dbReference>
<dbReference type="GO" id="GO:0008168">
    <property type="term" value="F:methyltransferase activity"/>
    <property type="evidence" value="ECO:0007669"/>
    <property type="project" value="UniProtKB-KW"/>
</dbReference>
<dbReference type="RefSeq" id="WP_189653702.1">
    <property type="nucleotide sequence ID" value="NZ_BMRC01000046.1"/>
</dbReference>
<dbReference type="InterPro" id="IPR001077">
    <property type="entry name" value="COMT_C"/>
</dbReference>
<evidence type="ECO:0000259" key="5">
    <source>
        <dbReference type="Pfam" id="PF08100"/>
    </source>
</evidence>
<protein>
    <submittedName>
        <fullName evidence="6">Methyltransferase</fullName>
    </submittedName>
</protein>